<keyword evidence="3 9" id="KW-0548">Nucleotidyltransferase</keyword>
<dbReference type="Gene3D" id="3.40.50.620">
    <property type="entry name" value="HUPs"/>
    <property type="match status" value="1"/>
</dbReference>
<dbReference type="Proteomes" id="UP000051612">
    <property type="component" value="Unassembled WGS sequence"/>
</dbReference>
<evidence type="ECO:0000256" key="4">
    <source>
        <dbReference type="ARBA" id="ARBA00022741"/>
    </source>
</evidence>
<keyword evidence="7 9" id="KW-0173">Coenzyme A biosynthesis</keyword>
<dbReference type="UniPathway" id="UPA00241">
    <property type="reaction ID" value="UER00355"/>
</dbReference>
<comment type="subcellular location">
    <subcellularLocation>
        <location evidence="9">Cytoplasm</location>
    </subcellularLocation>
</comment>
<sequence length="156" mass="17270">MKAIFPGSFDPVTNGHLDIIKRSSAIFDEVFVVVLTNTAKKPMFSANERQSFIQKATEKIPNVKVLSKEADLTVNVAQTLKAQVIIRSVRNTQDLEFEQNIAAMNKELAPKIETLILLTDPKYAFLSSTLVKEVARFKGELGNLVPPIVQAALSEK</sequence>
<evidence type="ECO:0000256" key="9">
    <source>
        <dbReference type="HAMAP-Rule" id="MF_00151"/>
    </source>
</evidence>
<feature type="binding site" evidence="9">
    <location>
        <position position="40"/>
    </location>
    <ligand>
        <name>substrate</name>
    </ligand>
</feature>
<comment type="similarity">
    <text evidence="9">Belongs to the bacterial CoaD family.</text>
</comment>
<dbReference type="PANTHER" id="PTHR21342:SF1">
    <property type="entry name" value="PHOSPHOPANTETHEINE ADENYLYLTRANSFERASE"/>
    <property type="match status" value="1"/>
</dbReference>
<dbReference type="InterPro" id="IPR014729">
    <property type="entry name" value="Rossmann-like_a/b/a_fold"/>
</dbReference>
<accession>A0A0R2B3B1</accession>
<evidence type="ECO:0000313" key="11">
    <source>
        <dbReference type="EMBL" id="KRM73562.1"/>
    </source>
</evidence>
<dbReference type="Pfam" id="PF01467">
    <property type="entry name" value="CTP_transf_like"/>
    <property type="match status" value="1"/>
</dbReference>
<evidence type="ECO:0000259" key="10">
    <source>
        <dbReference type="Pfam" id="PF01467"/>
    </source>
</evidence>
<dbReference type="PRINTS" id="PR01020">
    <property type="entry name" value="LPSBIOSNTHSS"/>
</dbReference>
<feature type="site" description="Transition state stabilizer" evidence="9">
    <location>
        <position position="16"/>
    </location>
</feature>
<dbReference type="NCBIfam" id="TIGR01510">
    <property type="entry name" value="coaD_prev_kdtB"/>
    <property type="match status" value="1"/>
</dbReference>
<evidence type="ECO:0000256" key="7">
    <source>
        <dbReference type="ARBA" id="ARBA00022993"/>
    </source>
</evidence>
<feature type="binding site" evidence="9">
    <location>
        <begin position="123"/>
        <end position="129"/>
    </location>
    <ligand>
        <name>ATP</name>
        <dbReference type="ChEBI" id="CHEBI:30616"/>
    </ligand>
</feature>
<comment type="caution">
    <text evidence="9">Lacks conserved residue(s) required for the propagation of feature annotation.</text>
</comment>
<comment type="function">
    <text evidence="9">Reversibly transfers an adenylyl group from ATP to 4'-phosphopantetheine, yielding dephospho-CoA (dPCoA) and pyrophosphate.</text>
</comment>
<dbReference type="AlphaFoldDB" id="A0A0R2B3B1"/>
<comment type="cofactor">
    <cofactor evidence="9">
        <name>Mg(2+)</name>
        <dbReference type="ChEBI" id="CHEBI:18420"/>
    </cofactor>
</comment>
<dbReference type="RefSeq" id="WP_056959407.1">
    <property type="nucleotide sequence ID" value="NZ_AYYN01000140.1"/>
</dbReference>
<evidence type="ECO:0000256" key="5">
    <source>
        <dbReference type="ARBA" id="ARBA00022840"/>
    </source>
</evidence>
<evidence type="ECO:0000313" key="12">
    <source>
        <dbReference type="Proteomes" id="UP000051612"/>
    </source>
</evidence>
<comment type="caution">
    <text evidence="11">The sequence shown here is derived from an EMBL/GenBank/DDBJ whole genome shotgun (WGS) entry which is preliminary data.</text>
</comment>
<keyword evidence="4 9" id="KW-0547">Nucleotide-binding</keyword>
<keyword evidence="5 9" id="KW-0067">ATP-binding</keyword>
<feature type="binding site" evidence="9">
    <location>
        <position position="16"/>
    </location>
    <ligand>
        <name>ATP</name>
        <dbReference type="ChEBI" id="CHEBI:30616"/>
    </ligand>
</feature>
<proteinExistence type="inferred from homology"/>
<name>A0A0R2B3B1_9LACO</name>
<feature type="binding site" evidence="9">
    <location>
        <begin position="8"/>
        <end position="9"/>
    </location>
    <ligand>
        <name>ATP</name>
        <dbReference type="ChEBI" id="CHEBI:30616"/>
    </ligand>
</feature>
<keyword evidence="1 9" id="KW-0963">Cytoplasm</keyword>
<reference evidence="11 12" key="1">
    <citation type="journal article" date="2015" name="Genome Announc.">
        <title>Expanding the biotechnology potential of lactobacilli through comparative genomics of 213 strains and associated genera.</title>
        <authorList>
            <person name="Sun Z."/>
            <person name="Harris H.M."/>
            <person name="McCann A."/>
            <person name="Guo C."/>
            <person name="Argimon S."/>
            <person name="Zhang W."/>
            <person name="Yang X."/>
            <person name="Jeffery I.B."/>
            <person name="Cooney J.C."/>
            <person name="Kagawa T.F."/>
            <person name="Liu W."/>
            <person name="Song Y."/>
            <person name="Salvetti E."/>
            <person name="Wrobel A."/>
            <person name="Rasinkangas P."/>
            <person name="Parkhill J."/>
            <person name="Rea M.C."/>
            <person name="O'Sullivan O."/>
            <person name="Ritari J."/>
            <person name="Douillard F.P."/>
            <person name="Paul Ross R."/>
            <person name="Yang R."/>
            <person name="Briner A.E."/>
            <person name="Felis G.E."/>
            <person name="de Vos W.M."/>
            <person name="Barrangou R."/>
            <person name="Klaenhammer T.R."/>
            <person name="Caufield P.W."/>
            <person name="Cui Y."/>
            <person name="Zhang H."/>
            <person name="O'Toole P.W."/>
        </authorList>
    </citation>
    <scope>NUCLEOTIDE SEQUENCE [LARGE SCALE GENOMIC DNA]</scope>
    <source>
        <strain evidence="11 12">DSM 20452</strain>
    </source>
</reference>
<comment type="subunit">
    <text evidence="9">Homohexamer.</text>
</comment>
<protein>
    <recommendedName>
        <fullName evidence="9">Phosphopantetheine adenylyltransferase</fullName>
        <ecNumber evidence="9">2.7.7.3</ecNumber>
    </recommendedName>
    <alternativeName>
        <fullName evidence="9">Dephospho-CoA pyrophosphorylase</fullName>
    </alternativeName>
    <alternativeName>
        <fullName evidence="9">Pantetheine-phosphate adenylyltransferase</fullName>
        <shortName evidence="9">PPAT</shortName>
    </alternativeName>
</protein>
<dbReference type="GO" id="GO:0004595">
    <property type="term" value="F:pantetheine-phosphate adenylyltransferase activity"/>
    <property type="evidence" value="ECO:0007669"/>
    <property type="project" value="UniProtKB-UniRule"/>
</dbReference>
<dbReference type="HAMAP" id="MF_00151">
    <property type="entry name" value="PPAT_bact"/>
    <property type="match status" value="1"/>
</dbReference>
<dbReference type="EC" id="2.7.7.3" evidence="9"/>
<keyword evidence="6 9" id="KW-0460">Magnesium</keyword>
<dbReference type="EMBL" id="AYYN01000140">
    <property type="protein sequence ID" value="KRM73562.1"/>
    <property type="molecule type" value="Genomic_DNA"/>
</dbReference>
<dbReference type="NCBIfam" id="TIGR00125">
    <property type="entry name" value="cyt_tran_rel"/>
    <property type="match status" value="1"/>
</dbReference>
<keyword evidence="2 9" id="KW-0808">Transferase</keyword>
<dbReference type="PATRIC" id="fig|1423772.3.peg.899"/>
<dbReference type="PANTHER" id="PTHR21342">
    <property type="entry name" value="PHOSPHOPANTETHEINE ADENYLYLTRANSFERASE"/>
    <property type="match status" value="1"/>
</dbReference>
<evidence type="ECO:0000256" key="6">
    <source>
        <dbReference type="ARBA" id="ARBA00022842"/>
    </source>
</evidence>
<gene>
    <name evidence="9" type="primary">coaD</name>
    <name evidence="11" type="ORF">FC48_GL000827</name>
</gene>
<evidence type="ECO:0000256" key="2">
    <source>
        <dbReference type="ARBA" id="ARBA00022679"/>
    </source>
</evidence>
<dbReference type="InterPro" id="IPR004821">
    <property type="entry name" value="Cyt_trans-like"/>
</dbReference>
<dbReference type="GO" id="GO:0015937">
    <property type="term" value="P:coenzyme A biosynthetic process"/>
    <property type="evidence" value="ECO:0007669"/>
    <property type="project" value="UniProtKB-UniRule"/>
</dbReference>
<dbReference type="InterPro" id="IPR001980">
    <property type="entry name" value="PPAT"/>
</dbReference>
<comment type="catalytic activity">
    <reaction evidence="8 9">
        <text>(R)-4'-phosphopantetheine + ATP + H(+) = 3'-dephospho-CoA + diphosphate</text>
        <dbReference type="Rhea" id="RHEA:19801"/>
        <dbReference type="ChEBI" id="CHEBI:15378"/>
        <dbReference type="ChEBI" id="CHEBI:30616"/>
        <dbReference type="ChEBI" id="CHEBI:33019"/>
        <dbReference type="ChEBI" id="CHEBI:57328"/>
        <dbReference type="ChEBI" id="CHEBI:61723"/>
        <dbReference type="EC" id="2.7.7.3"/>
    </reaction>
</comment>
<feature type="domain" description="Cytidyltransferase-like" evidence="10">
    <location>
        <begin position="4"/>
        <end position="133"/>
    </location>
</feature>
<feature type="binding site" evidence="9">
    <location>
        <position position="8"/>
    </location>
    <ligand>
        <name>substrate</name>
    </ligand>
</feature>
<feature type="binding site" evidence="9">
    <location>
        <position position="73"/>
    </location>
    <ligand>
        <name>substrate</name>
    </ligand>
</feature>
<dbReference type="GO" id="GO:0005524">
    <property type="term" value="F:ATP binding"/>
    <property type="evidence" value="ECO:0007669"/>
    <property type="project" value="UniProtKB-KW"/>
</dbReference>
<feature type="binding site" evidence="9">
    <location>
        <position position="98"/>
    </location>
    <ligand>
        <name>ATP</name>
        <dbReference type="ChEBI" id="CHEBI:30616"/>
    </ligand>
</feature>
<feature type="binding site" evidence="9">
    <location>
        <position position="87"/>
    </location>
    <ligand>
        <name>substrate</name>
    </ligand>
</feature>
<dbReference type="CDD" id="cd02163">
    <property type="entry name" value="PPAT"/>
    <property type="match status" value="1"/>
</dbReference>
<comment type="pathway">
    <text evidence="9">Cofactor biosynthesis; coenzyme A biosynthesis; CoA from (R)-pantothenate: step 4/5.</text>
</comment>
<evidence type="ECO:0000256" key="1">
    <source>
        <dbReference type="ARBA" id="ARBA00022490"/>
    </source>
</evidence>
<evidence type="ECO:0000256" key="8">
    <source>
        <dbReference type="ARBA" id="ARBA00029346"/>
    </source>
</evidence>
<organism evidence="11 12">
    <name type="scientific">Ligilactobacillus murinus DSM 20452 = NBRC 14221</name>
    <dbReference type="NCBI Taxonomy" id="1423772"/>
    <lineage>
        <taxon>Bacteria</taxon>
        <taxon>Bacillati</taxon>
        <taxon>Bacillota</taxon>
        <taxon>Bacilli</taxon>
        <taxon>Lactobacillales</taxon>
        <taxon>Lactobacillaceae</taxon>
        <taxon>Ligilactobacillus</taxon>
    </lineage>
</organism>
<dbReference type="GO" id="GO:0005737">
    <property type="term" value="C:cytoplasm"/>
    <property type="evidence" value="ECO:0007669"/>
    <property type="project" value="UniProtKB-SubCell"/>
</dbReference>
<dbReference type="SUPFAM" id="SSF52374">
    <property type="entry name" value="Nucleotidylyl transferase"/>
    <property type="match status" value="1"/>
</dbReference>
<evidence type="ECO:0000256" key="3">
    <source>
        <dbReference type="ARBA" id="ARBA00022695"/>
    </source>
</evidence>